<dbReference type="PIRSF" id="PIRSF018266">
    <property type="entry name" value="FecR"/>
    <property type="match status" value="1"/>
</dbReference>
<accession>A0A419VY94</accession>
<dbReference type="Gene3D" id="3.55.50.30">
    <property type="match status" value="1"/>
</dbReference>
<dbReference type="InterPro" id="IPR012373">
    <property type="entry name" value="Ferrdict_sens_TM"/>
</dbReference>
<dbReference type="EMBL" id="RAPN01000002">
    <property type="protein sequence ID" value="RKD88197.1"/>
    <property type="molecule type" value="Genomic_DNA"/>
</dbReference>
<dbReference type="PANTHER" id="PTHR30273:SF2">
    <property type="entry name" value="PROTEIN FECR"/>
    <property type="match status" value="1"/>
</dbReference>
<keyword evidence="1" id="KW-0812">Transmembrane</keyword>
<comment type="caution">
    <text evidence="4">The sequence shown here is derived from an EMBL/GenBank/DDBJ whole genome shotgun (WGS) entry which is preliminary data.</text>
</comment>
<feature type="domain" description="Protein FecR C-terminal" evidence="3">
    <location>
        <begin position="215"/>
        <end position="281"/>
    </location>
</feature>
<protein>
    <submittedName>
        <fullName evidence="4">FecR family protein</fullName>
    </submittedName>
</protein>
<dbReference type="PANTHER" id="PTHR30273">
    <property type="entry name" value="PERIPLASMIC SIGNAL SENSOR AND SIGMA FACTOR ACTIVATOR FECR-RELATED"/>
    <property type="match status" value="1"/>
</dbReference>
<evidence type="ECO:0000256" key="1">
    <source>
        <dbReference type="SAM" id="Phobius"/>
    </source>
</evidence>
<evidence type="ECO:0000259" key="3">
    <source>
        <dbReference type="Pfam" id="PF16344"/>
    </source>
</evidence>
<dbReference type="AlphaFoldDB" id="A0A419VY94"/>
<evidence type="ECO:0000313" key="4">
    <source>
        <dbReference type="EMBL" id="RKD88197.1"/>
    </source>
</evidence>
<reference evidence="4 5" key="1">
    <citation type="submission" date="2018-09" db="EMBL/GenBank/DDBJ databases">
        <title>Genomic Encyclopedia of Archaeal and Bacterial Type Strains, Phase II (KMG-II): from individual species to whole genera.</title>
        <authorList>
            <person name="Goeker M."/>
        </authorList>
    </citation>
    <scope>NUCLEOTIDE SEQUENCE [LARGE SCALE GENOMIC DNA]</scope>
    <source>
        <strain evidence="4 5">DSM 27148</strain>
    </source>
</reference>
<feature type="domain" description="FecR protein" evidence="2">
    <location>
        <begin position="81"/>
        <end position="171"/>
    </location>
</feature>
<feature type="transmembrane region" description="Helical" evidence="1">
    <location>
        <begin position="57"/>
        <end position="77"/>
    </location>
</feature>
<keyword evidence="1" id="KW-1133">Transmembrane helix</keyword>
<dbReference type="Pfam" id="PF04773">
    <property type="entry name" value="FecR"/>
    <property type="match status" value="1"/>
</dbReference>
<proteinExistence type="predicted"/>
<keyword evidence="1" id="KW-0472">Membrane</keyword>
<dbReference type="Gene3D" id="2.60.120.1440">
    <property type="match status" value="1"/>
</dbReference>
<evidence type="ECO:0000313" key="5">
    <source>
        <dbReference type="Proteomes" id="UP000283387"/>
    </source>
</evidence>
<dbReference type="InterPro" id="IPR006860">
    <property type="entry name" value="FecR"/>
</dbReference>
<dbReference type="GO" id="GO:0016989">
    <property type="term" value="F:sigma factor antagonist activity"/>
    <property type="evidence" value="ECO:0007669"/>
    <property type="project" value="TreeGrafter"/>
</dbReference>
<dbReference type="RefSeq" id="WP_120274380.1">
    <property type="nucleotide sequence ID" value="NZ_RAPN01000002.1"/>
</dbReference>
<gene>
    <name evidence="4" type="ORF">BC643_3340</name>
</gene>
<dbReference type="Pfam" id="PF16344">
    <property type="entry name" value="FecR_C"/>
    <property type="match status" value="1"/>
</dbReference>
<keyword evidence="5" id="KW-1185">Reference proteome</keyword>
<dbReference type="OrthoDB" id="1096949at2"/>
<dbReference type="InterPro" id="IPR032508">
    <property type="entry name" value="FecR_C"/>
</dbReference>
<name>A0A419VY94_9BACT</name>
<evidence type="ECO:0000259" key="2">
    <source>
        <dbReference type="Pfam" id="PF04773"/>
    </source>
</evidence>
<organism evidence="4 5">
    <name type="scientific">Mangrovibacterium diazotrophicum</name>
    <dbReference type="NCBI Taxonomy" id="1261403"/>
    <lineage>
        <taxon>Bacteria</taxon>
        <taxon>Pseudomonadati</taxon>
        <taxon>Bacteroidota</taxon>
        <taxon>Bacteroidia</taxon>
        <taxon>Marinilabiliales</taxon>
        <taxon>Prolixibacteraceae</taxon>
        <taxon>Mangrovibacterium</taxon>
    </lineage>
</organism>
<sequence>MNKNQNHSNHEQVDRHSRYFLSGGTFIWTKNEETIRTELLRKIAERPLVRRLPVQKIWAVAAGILLVAGLVSFMRFYSTNVSVPAGTHQTAMLPDGSSVEMNAESSLTYYPFWWPFERKLKFEGEGFFSVQKGKNFAVQSRRGTTQVLGTSFNIYSREEIYRVTCVTGKVRVGNSPDNKVVILPNTQAEILADGQIQVSKEIDVTSEISWKNNIFLFTAMPLRQVFKEIERQYAVTIEMEAPVHQLYTGNFNRASKIEDVLSFVCPAAGLKFEKKSADVYIISPDLE</sequence>
<dbReference type="Proteomes" id="UP000283387">
    <property type="component" value="Unassembled WGS sequence"/>
</dbReference>